<dbReference type="GO" id="GO:0015891">
    <property type="term" value="P:siderophore transport"/>
    <property type="evidence" value="ECO:0007669"/>
    <property type="project" value="InterPro"/>
</dbReference>
<comment type="subcellular location">
    <subcellularLocation>
        <location evidence="1 13">Cell outer membrane</location>
        <topology evidence="1 13">Multi-pass membrane protein</topology>
    </subcellularLocation>
</comment>
<keyword evidence="15" id="KW-0732">Signal</keyword>
<dbReference type="PROSITE" id="PS52016">
    <property type="entry name" value="TONB_DEPENDENT_REC_3"/>
    <property type="match status" value="1"/>
</dbReference>
<dbReference type="RefSeq" id="WP_128996223.1">
    <property type="nucleotide sequence ID" value="NZ_PDKN01000004.1"/>
</dbReference>
<sequence length="701" mass="79374">MTPIKLQTLLLISTMLANSLYADEIKFDSVMVTANKVEENIQDVPQSITVINSTQIEEKGIKSITDVIREIPNMTATPLSGVAVNFRGLNASMFTNNNPVVIYIDGIPTSGRFSFDAPMANVERIEVLRGPQGTLYGKDAIGAVINIITKEPTNIVEGDVHMEYGSNNYMRGLFNIYGPIIEDKLFFGFNTEQRRNDGWITNQNNGDDKANKQEYESYNASLHYKATDRLSAKLVLKREEAEENWIKGYAKSAYDGLSDFKRDEAENVNFDMPTYEENTIDSQSLKLEYEADTFTINSITTHKNTEMIGEYDAEYSNNPMYAGLKQFMDNEIDTYTQEIRLSSNNSEGIRWISGVYFDKEDSEMGPYGMEFPNYLSTPPYTYIGNYRMNAPSETKSKTQAIFGQVMIPFAEDFELTLGGRYQKIEKKIDMKLYYLPVGTTGTPFYTLNDETSWNVFLPKVALSHKINGNFTTYISVSKGYMPGGYNFFGMSGSIEDNSFDPQKSTNYEAGIKGTIDNFVFTASIFKMDIEDIHVYKSTGTGVYITDNADKAHSQGIEFDFTYFPNDNWEISGAFGFIKAQYDDYDGGTFDFDGEKIENTPSHTASLSVAYYHPQGYYGRTDLKNQGNTYFYNDKNKEMLKQSSNTTVDIKLGYRFSDFDIYAYGRNITDEEYLTSFTASSSFARATFNDPRSFGVGLKYSF</sequence>
<dbReference type="Proteomes" id="UP000290657">
    <property type="component" value="Unassembled WGS sequence"/>
</dbReference>
<keyword evidence="11 18" id="KW-0675">Receptor</keyword>
<evidence type="ECO:0000256" key="10">
    <source>
        <dbReference type="ARBA" id="ARBA00023136"/>
    </source>
</evidence>
<evidence type="ECO:0000313" key="19">
    <source>
        <dbReference type="Proteomes" id="UP000290657"/>
    </source>
</evidence>
<evidence type="ECO:0000259" key="17">
    <source>
        <dbReference type="Pfam" id="PF07715"/>
    </source>
</evidence>
<dbReference type="SUPFAM" id="SSF56935">
    <property type="entry name" value="Porins"/>
    <property type="match status" value="1"/>
</dbReference>
<dbReference type="InterPro" id="IPR012910">
    <property type="entry name" value="Plug_dom"/>
</dbReference>
<proteinExistence type="inferred from homology"/>
<dbReference type="InterPro" id="IPR010105">
    <property type="entry name" value="TonB_sidphr_rcpt"/>
</dbReference>
<evidence type="ECO:0000256" key="12">
    <source>
        <dbReference type="ARBA" id="ARBA00023237"/>
    </source>
</evidence>
<keyword evidence="9 14" id="KW-0798">TonB box</keyword>
<protein>
    <submittedName>
        <fullName evidence="18">TonB-dependent siderophore receptor</fullName>
    </submittedName>
</protein>
<evidence type="ECO:0000256" key="11">
    <source>
        <dbReference type="ARBA" id="ARBA00023170"/>
    </source>
</evidence>
<dbReference type="CDD" id="cd01347">
    <property type="entry name" value="ligand_gated_channel"/>
    <property type="match status" value="1"/>
</dbReference>
<keyword evidence="6 13" id="KW-0812">Transmembrane</keyword>
<reference evidence="18 19" key="1">
    <citation type="submission" date="2017-10" db="EMBL/GenBank/DDBJ databases">
        <title>Genomics of the genus Arcobacter.</title>
        <authorList>
            <person name="Perez-Cataluna A."/>
            <person name="Figueras M.J."/>
        </authorList>
    </citation>
    <scope>NUCLEOTIDE SEQUENCE [LARGE SCALE GENOMIC DNA]</scope>
    <source>
        <strain evidence="18 19">CECT 8987</strain>
    </source>
</reference>
<evidence type="ECO:0000256" key="5">
    <source>
        <dbReference type="ARBA" id="ARBA00022496"/>
    </source>
</evidence>
<feature type="domain" description="TonB-dependent receptor plug" evidence="17">
    <location>
        <begin position="41"/>
        <end position="144"/>
    </location>
</feature>
<feature type="signal peptide" evidence="15">
    <location>
        <begin position="1"/>
        <end position="22"/>
    </location>
</feature>
<evidence type="ECO:0000256" key="13">
    <source>
        <dbReference type="PROSITE-ProRule" id="PRU01360"/>
    </source>
</evidence>
<comment type="caution">
    <text evidence="18">The sequence shown here is derived from an EMBL/GenBank/DDBJ whole genome shotgun (WGS) entry which is preliminary data.</text>
</comment>
<evidence type="ECO:0000256" key="9">
    <source>
        <dbReference type="ARBA" id="ARBA00023077"/>
    </source>
</evidence>
<keyword evidence="12 13" id="KW-0998">Cell outer membrane</keyword>
<evidence type="ECO:0000259" key="16">
    <source>
        <dbReference type="Pfam" id="PF00593"/>
    </source>
</evidence>
<evidence type="ECO:0000256" key="4">
    <source>
        <dbReference type="ARBA" id="ARBA00022452"/>
    </source>
</evidence>
<dbReference type="GO" id="GO:0038023">
    <property type="term" value="F:signaling receptor activity"/>
    <property type="evidence" value="ECO:0007669"/>
    <property type="project" value="InterPro"/>
</dbReference>
<keyword evidence="10 13" id="KW-0472">Membrane</keyword>
<name>A0A4Q0XTB3_9BACT</name>
<keyword evidence="19" id="KW-1185">Reference proteome</keyword>
<evidence type="ECO:0000256" key="2">
    <source>
        <dbReference type="ARBA" id="ARBA00009810"/>
    </source>
</evidence>
<dbReference type="PANTHER" id="PTHR32552:SF81">
    <property type="entry name" value="TONB-DEPENDENT OUTER MEMBRANE RECEPTOR"/>
    <property type="match status" value="1"/>
</dbReference>
<dbReference type="GO" id="GO:0015343">
    <property type="term" value="F:siderophore-iron transmembrane transporter activity"/>
    <property type="evidence" value="ECO:0007669"/>
    <property type="project" value="InterPro"/>
</dbReference>
<keyword evidence="3 13" id="KW-0813">Transport</keyword>
<keyword evidence="8" id="KW-0406">Ion transport</keyword>
<dbReference type="InterPro" id="IPR000531">
    <property type="entry name" value="Beta-barrel_TonB"/>
</dbReference>
<dbReference type="InterPro" id="IPR036942">
    <property type="entry name" value="Beta-barrel_TonB_sf"/>
</dbReference>
<evidence type="ECO:0000256" key="7">
    <source>
        <dbReference type="ARBA" id="ARBA00023004"/>
    </source>
</evidence>
<dbReference type="InterPro" id="IPR039426">
    <property type="entry name" value="TonB-dep_rcpt-like"/>
</dbReference>
<dbReference type="PANTHER" id="PTHR32552">
    <property type="entry name" value="FERRICHROME IRON RECEPTOR-RELATED"/>
    <property type="match status" value="1"/>
</dbReference>
<gene>
    <name evidence="18" type="ORF">CRV04_07520</name>
</gene>
<evidence type="ECO:0000256" key="15">
    <source>
        <dbReference type="SAM" id="SignalP"/>
    </source>
</evidence>
<dbReference type="NCBIfam" id="TIGR01783">
    <property type="entry name" value="TonB-siderophor"/>
    <property type="match status" value="1"/>
</dbReference>
<evidence type="ECO:0000256" key="6">
    <source>
        <dbReference type="ARBA" id="ARBA00022692"/>
    </source>
</evidence>
<dbReference type="EMBL" id="PDKN01000004">
    <property type="protein sequence ID" value="RXJ57651.1"/>
    <property type="molecule type" value="Genomic_DNA"/>
</dbReference>
<dbReference type="Gene3D" id="2.40.170.20">
    <property type="entry name" value="TonB-dependent receptor, beta-barrel domain"/>
    <property type="match status" value="1"/>
</dbReference>
<dbReference type="OrthoDB" id="9763670at2"/>
<evidence type="ECO:0000256" key="3">
    <source>
        <dbReference type="ARBA" id="ARBA00022448"/>
    </source>
</evidence>
<evidence type="ECO:0000256" key="1">
    <source>
        <dbReference type="ARBA" id="ARBA00004571"/>
    </source>
</evidence>
<dbReference type="GO" id="GO:0009279">
    <property type="term" value="C:cell outer membrane"/>
    <property type="evidence" value="ECO:0007669"/>
    <property type="project" value="UniProtKB-SubCell"/>
</dbReference>
<dbReference type="Pfam" id="PF07715">
    <property type="entry name" value="Plug"/>
    <property type="match status" value="1"/>
</dbReference>
<keyword evidence="7" id="KW-0408">Iron</keyword>
<comment type="similarity">
    <text evidence="2 13 14">Belongs to the TonB-dependent receptor family.</text>
</comment>
<evidence type="ECO:0000313" key="18">
    <source>
        <dbReference type="EMBL" id="RXJ57651.1"/>
    </source>
</evidence>
<keyword evidence="4 13" id="KW-1134">Transmembrane beta strand</keyword>
<evidence type="ECO:0000256" key="14">
    <source>
        <dbReference type="RuleBase" id="RU003357"/>
    </source>
</evidence>
<evidence type="ECO:0000256" key="8">
    <source>
        <dbReference type="ARBA" id="ARBA00023065"/>
    </source>
</evidence>
<dbReference type="Pfam" id="PF00593">
    <property type="entry name" value="TonB_dep_Rec_b-barrel"/>
    <property type="match status" value="1"/>
</dbReference>
<keyword evidence="5" id="KW-0410">Iron transport</keyword>
<organism evidence="18 19">
    <name type="scientific">Candidatus Marinarcus aquaticus</name>
    <dbReference type="NCBI Taxonomy" id="2044504"/>
    <lineage>
        <taxon>Bacteria</taxon>
        <taxon>Pseudomonadati</taxon>
        <taxon>Campylobacterota</taxon>
        <taxon>Epsilonproteobacteria</taxon>
        <taxon>Campylobacterales</taxon>
        <taxon>Arcobacteraceae</taxon>
        <taxon>Candidatus Marinarcus</taxon>
    </lineage>
</organism>
<accession>A0A4Q0XTB3</accession>
<feature type="chain" id="PRO_5020599750" evidence="15">
    <location>
        <begin position="23"/>
        <end position="701"/>
    </location>
</feature>
<feature type="domain" description="TonB-dependent receptor-like beta-barrel" evidence="16">
    <location>
        <begin position="261"/>
        <end position="667"/>
    </location>
</feature>
<dbReference type="AlphaFoldDB" id="A0A4Q0XTB3"/>